<dbReference type="Gene3D" id="3.20.20.140">
    <property type="entry name" value="Metal-dependent hydrolases"/>
    <property type="match status" value="1"/>
</dbReference>
<dbReference type="PIRSF" id="PIRSF038994">
    <property type="entry name" value="NagA"/>
    <property type="match status" value="1"/>
</dbReference>
<evidence type="ECO:0000256" key="6">
    <source>
        <dbReference type="PIRSR" id="PIRSR038994-1"/>
    </source>
</evidence>
<evidence type="ECO:0000313" key="10">
    <source>
        <dbReference type="EMBL" id="SCY62269.1"/>
    </source>
</evidence>
<keyword evidence="11" id="KW-1185">Reference proteome</keyword>
<feature type="binding site" evidence="8">
    <location>
        <position position="194"/>
    </location>
    <ligand>
        <name>Zn(2+)</name>
        <dbReference type="ChEBI" id="CHEBI:29105"/>
    </ligand>
</feature>
<feature type="binding site" evidence="7">
    <location>
        <position position="226"/>
    </location>
    <ligand>
        <name>substrate</name>
    </ligand>
</feature>
<comment type="cofactor">
    <cofactor evidence="8">
        <name>a divalent metal cation</name>
        <dbReference type="ChEBI" id="CHEBI:60240"/>
    </cofactor>
    <text evidence="8">Binds 1 divalent metal cation per subunit.</text>
</comment>
<dbReference type="Pfam" id="PF01979">
    <property type="entry name" value="Amidohydro_1"/>
    <property type="match status" value="1"/>
</dbReference>
<feature type="binding site" evidence="7">
    <location>
        <begin position="304"/>
        <end position="306"/>
    </location>
    <ligand>
        <name>substrate</name>
    </ligand>
</feature>
<evidence type="ECO:0000256" key="7">
    <source>
        <dbReference type="PIRSR" id="PIRSR038994-2"/>
    </source>
</evidence>
<evidence type="ECO:0000259" key="9">
    <source>
        <dbReference type="Pfam" id="PF01979"/>
    </source>
</evidence>
<accession>A0A1G5HFJ2</accession>
<keyword evidence="2 8" id="KW-0479">Metal-binding</keyword>
<evidence type="ECO:0000256" key="1">
    <source>
        <dbReference type="ARBA" id="ARBA00010716"/>
    </source>
</evidence>
<dbReference type="SUPFAM" id="SSF51556">
    <property type="entry name" value="Metallo-dependent hydrolases"/>
    <property type="match status" value="1"/>
</dbReference>
<protein>
    <submittedName>
        <fullName evidence="10">N-acetylglucosamine 6-phosphate deacetylase</fullName>
    </submittedName>
</protein>
<evidence type="ECO:0000256" key="3">
    <source>
        <dbReference type="ARBA" id="ARBA00022801"/>
    </source>
</evidence>
<evidence type="ECO:0000256" key="4">
    <source>
        <dbReference type="ARBA" id="ARBA00023277"/>
    </source>
</evidence>
<evidence type="ECO:0000256" key="2">
    <source>
        <dbReference type="ARBA" id="ARBA00022723"/>
    </source>
</evidence>
<organism evidence="10 11">
    <name type="scientific">Paracoccus tibetensis</name>
    <dbReference type="NCBI Taxonomy" id="336292"/>
    <lineage>
        <taxon>Bacteria</taxon>
        <taxon>Pseudomonadati</taxon>
        <taxon>Pseudomonadota</taxon>
        <taxon>Alphaproteobacteria</taxon>
        <taxon>Rhodobacterales</taxon>
        <taxon>Paracoccaceae</taxon>
        <taxon>Paracoccus</taxon>
    </lineage>
</organism>
<keyword evidence="3 5" id="KW-0378">Hydrolase</keyword>
<evidence type="ECO:0000313" key="11">
    <source>
        <dbReference type="Proteomes" id="UP000199502"/>
    </source>
</evidence>
<dbReference type="PANTHER" id="PTHR11113">
    <property type="entry name" value="N-ACETYLGLUCOSAMINE-6-PHOSPHATE DEACETYLASE"/>
    <property type="match status" value="1"/>
</dbReference>
<dbReference type="GO" id="GO:0046872">
    <property type="term" value="F:metal ion binding"/>
    <property type="evidence" value="ECO:0007669"/>
    <property type="project" value="UniProtKB-KW"/>
</dbReference>
<name>A0A1G5HFJ2_9RHOB</name>
<proteinExistence type="inferred from homology"/>
<dbReference type="SUPFAM" id="SSF51338">
    <property type="entry name" value="Composite domain of metallo-dependent hydrolases"/>
    <property type="match status" value="1"/>
</dbReference>
<dbReference type="EMBL" id="FMVT01000006">
    <property type="protein sequence ID" value="SCY62269.1"/>
    <property type="molecule type" value="Genomic_DNA"/>
</dbReference>
<feature type="binding site" evidence="7">
    <location>
        <position position="139"/>
    </location>
    <ligand>
        <name>substrate</name>
    </ligand>
</feature>
<feature type="active site" description="Proton donor/acceptor" evidence="6">
    <location>
        <position position="271"/>
    </location>
</feature>
<comment type="similarity">
    <text evidence="1 5">Belongs to the metallo-dependent hydrolases superfamily. NagA family.</text>
</comment>
<dbReference type="STRING" id="336292.SAMN05660710_02143"/>
<sequence length="385" mass="38832">MMARHVLTAPRIFDGACLHTGLALVVEDGRIAALAPLAEAGPPTAQVPGVIAPGLVDLQVNGGAGLMVGEGTDVEALRRICAAHRRLGTAGILPTLITDRPEVTDAVIAAGIAAAGAQVPGFLGLHLEGPHLDPRRAGAHDPALIRPMEDADLARLCAAAAALPALMVTLAPSAARPDQIAALRAAGAVVTLGHSACTLPEAEAAFAAGASGATHLFNAMSQMGHRDPGLVGAVLAGDAFAGLIADGLHVDPAALRVALRARPEGLFLVSDCMAFAGTDLTEMELGGRRILRRAGRLTLADGTLAGADLTLAGAVARTARLLAEDVDADAALTRALAMATAEPARVIGRTARLAPGEAAELTVFDPVTGTARLWTPALAGHVPLA</sequence>
<feature type="binding site" evidence="7">
    <location>
        <position position="249"/>
    </location>
    <ligand>
        <name>substrate</name>
    </ligand>
</feature>
<dbReference type="InterPro" id="IPR032466">
    <property type="entry name" value="Metal_Hydrolase"/>
</dbReference>
<evidence type="ECO:0000256" key="5">
    <source>
        <dbReference type="PIRNR" id="PIRNR038994"/>
    </source>
</evidence>
<feature type="binding site" evidence="8">
    <location>
        <position position="215"/>
    </location>
    <ligand>
        <name>Zn(2+)</name>
        <dbReference type="ChEBI" id="CHEBI:29105"/>
    </ligand>
</feature>
<dbReference type="AlphaFoldDB" id="A0A1G5HFJ2"/>
<gene>
    <name evidence="10" type="ORF">SAMN05660710_02143</name>
</gene>
<feature type="domain" description="Amidohydrolase-related" evidence="9">
    <location>
        <begin position="51"/>
        <end position="366"/>
    </location>
</feature>
<dbReference type="Gene3D" id="2.30.40.10">
    <property type="entry name" value="Urease, subunit C, domain 1"/>
    <property type="match status" value="1"/>
</dbReference>
<dbReference type="InterPro" id="IPR006680">
    <property type="entry name" value="Amidohydro-rel"/>
</dbReference>
<reference evidence="10 11" key="1">
    <citation type="submission" date="2016-10" db="EMBL/GenBank/DDBJ databases">
        <authorList>
            <person name="de Groot N.N."/>
        </authorList>
    </citation>
    <scope>NUCLEOTIDE SEQUENCE [LARGE SCALE GENOMIC DNA]</scope>
    <source>
        <strain evidence="10 11">CGMCC 1.8925</strain>
    </source>
</reference>
<feature type="binding site" evidence="7">
    <location>
        <begin position="218"/>
        <end position="219"/>
    </location>
    <ligand>
        <name>substrate</name>
    </ligand>
</feature>
<feature type="binding site" evidence="8">
    <location>
        <position position="128"/>
    </location>
    <ligand>
        <name>Zn(2+)</name>
        <dbReference type="ChEBI" id="CHEBI:29105"/>
    </ligand>
</feature>
<dbReference type="InterPro" id="IPR011059">
    <property type="entry name" value="Metal-dep_hydrolase_composite"/>
</dbReference>
<dbReference type="GO" id="GO:0008448">
    <property type="term" value="F:N-acetylglucosamine-6-phosphate deacetylase activity"/>
    <property type="evidence" value="ECO:0007669"/>
    <property type="project" value="InterPro"/>
</dbReference>
<dbReference type="InterPro" id="IPR003764">
    <property type="entry name" value="GlcNAc_6-P_deAcase"/>
</dbReference>
<keyword evidence="4 5" id="KW-0119">Carbohydrate metabolism</keyword>
<dbReference type="GO" id="GO:0006046">
    <property type="term" value="P:N-acetylglucosamine catabolic process"/>
    <property type="evidence" value="ECO:0007669"/>
    <property type="project" value="TreeGrafter"/>
</dbReference>
<evidence type="ECO:0000256" key="8">
    <source>
        <dbReference type="PIRSR" id="PIRSR038994-3"/>
    </source>
</evidence>
<dbReference type="PANTHER" id="PTHR11113:SF14">
    <property type="entry name" value="N-ACETYLGLUCOSAMINE-6-PHOSPHATE DEACETYLASE"/>
    <property type="match status" value="1"/>
</dbReference>
<dbReference type="Proteomes" id="UP000199502">
    <property type="component" value="Unassembled WGS sequence"/>
</dbReference>